<dbReference type="EMBL" id="CM000782">
    <property type="protein sequence ID" value="AQK86097.1"/>
    <property type="molecule type" value="Genomic_DNA"/>
</dbReference>
<sequence>MNWKYAGEVYENVLA</sequence>
<accession>A0A1D6M4P1</accession>
<evidence type="ECO:0000313" key="1">
    <source>
        <dbReference type="EMBL" id="AQK86097.1"/>
    </source>
</evidence>
<gene>
    <name evidence="1" type="ORF">ZEAMMB73_Zm00001d038235</name>
</gene>
<protein>
    <submittedName>
        <fullName evidence="1">Uncharacterized protein</fullName>
    </submittedName>
</protein>
<dbReference type="InParanoid" id="A0A1D6M4P1"/>
<name>A0A1D6M4P1_MAIZE</name>
<proteinExistence type="predicted"/>
<organism evidence="1">
    <name type="scientific">Zea mays</name>
    <name type="common">Maize</name>
    <dbReference type="NCBI Taxonomy" id="4577"/>
    <lineage>
        <taxon>Eukaryota</taxon>
        <taxon>Viridiplantae</taxon>
        <taxon>Streptophyta</taxon>
        <taxon>Embryophyta</taxon>
        <taxon>Tracheophyta</taxon>
        <taxon>Spermatophyta</taxon>
        <taxon>Magnoliopsida</taxon>
        <taxon>Liliopsida</taxon>
        <taxon>Poales</taxon>
        <taxon>Poaceae</taxon>
        <taxon>PACMAD clade</taxon>
        <taxon>Panicoideae</taxon>
        <taxon>Andropogonodae</taxon>
        <taxon>Andropogoneae</taxon>
        <taxon>Tripsacinae</taxon>
        <taxon>Zea</taxon>
    </lineage>
</organism>
<reference evidence="1" key="1">
    <citation type="submission" date="2015-12" db="EMBL/GenBank/DDBJ databases">
        <title>Update maize B73 reference genome by single molecule sequencing technologies.</title>
        <authorList>
            <consortium name="Maize Genome Sequencing Project"/>
            <person name="Ware D."/>
        </authorList>
    </citation>
    <scope>NUCLEOTIDE SEQUENCE</scope>
    <source>
        <tissue evidence="1">Seedling</tissue>
    </source>
</reference>